<feature type="transmembrane region" description="Helical" evidence="10">
    <location>
        <begin position="197"/>
        <end position="217"/>
    </location>
</feature>
<evidence type="ECO:0000256" key="5">
    <source>
        <dbReference type="ARBA" id="ARBA00022692"/>
    </source>
</evidence>
<evidence type="ECO:0000256" key="7">
    <source>
        <dbReference type="ARBA" id="ARBA00022946"/>
    </source>
</evidence>
<feature type="domain" description="Peptidase M50" evidence="11">
    <location>
        <begin position="122"/>
        <end position="297"/>
    </location>
</feature>
<keyword evidence="6" id="KW-0378">Hydrolase</keyword>
<sequence length="374" mass="41100">MNAAELIPKLRGYMSVADVKMGVRFIILKGMINNPQSQNIQTIRTLVKEAGLTPFFEHSHDSADTAHTLKIGLFRMRKVKQRFWLNWLLLGITVITTTLAGSVWFGADILSNPLLVYKGLPFAGALLLILGSHELGHYFACRHYGMQATPPFFIPFLPFFIVKYAGQLTLIPFFGTMGAVIRMGITPNRRALIRVGVAGPIVGFIVAIPVTIAGLALSEYVPGIDGGLSFSEPLVFKGLMWVVDLFRQVKPAEGMILTIHPVALAGWIGFLITSLNLLPLSQLDGGHISYGVFGKKRIWLTIGTYALMVAAIIYTFMEYQQPSVWLVWGGLTLLLGFKHPPSEDEITPLSRGDIFLAAVALGILILTVMPVPIR</sequence>
<comment type="caution">
    <text evidence="12">The sequence shown here is derived from an EMBL/GenBank/DDBJ whole genome shotgun (WGS) entry which is preliminary data.</text>
</comment>
<evidence type="ECO:0000256" key="6">
    <source>
        <dbReference type="ARBA" id="ARBA00022801"/>
    </source>
</evidence>
<dbReference type="GO" id="GO:0016020">
    <property type="term" value="C:membrane"/>
    <property type="evidence" value="ECO:0007669"/>
    <property type="project" value="UniProtKB-SubCell"/>
</dbReference>
<comment type="cofactor">
    <cofactor evidence="1">
        <name>Zn(2+)</name>
        <dbReference type="ChEBI" id="CHEBI:29105"/>
    </cofactor>
</comment>
<keyword evidence="4 12" id="KW-0645">Protease</keyword>
<dbReference type="EMBL" id="WJKJ01000193">
    <property type="protein sequence ID" value="MBD3364741.1"/>
    <property type="molecule type" value="Genomic_DNA"/>
</dbReference>
<organism evidence="12 13">
    <name type="scientific">candidate division WOR-3 bacterium</name>
    <dbReference type="NCBI Taxonomy" id="2052148"/>
    <lineage>
        <taxon>Bacteria</taxon>
        <taxon>Bacteria division WOR-3</taxon>
    </lineage>
</organism>
<comment type="subcellular location">
    <subcellularLocation>
        <location evidence="2">Membrane</location>
        <topology evidence="2">Multi-pass membrane protein</topology>
    </subcellularLocation>
</comment>
<protein>
    <submittedName>
        <fullName evidence="12">Site-2 protease family protein</fullName>
    </submittedName>
</protein>
<dbReference type="GO" id="GO:0008233">
    <property type="term" value="F:peptidase activity"/>
    <property type="evidence" value="ECO:0007669"/>
    <property type="project" value="UniProtKB-KW"/>
</dbReference>
<evidence type="ECO:0000256" key="4">
    <source>
        <dbReference type="ARBA" id="ARBA00022670"/>
    </source>
</evidence>
<feature type="transmembrane region" description="Helical" evidence="10">
    <location>
        <begin position="83"/>
        <end position="107"/>
    </location>
</feature>
<keyword evidence="9 10" id="KW-0472">Membrane</keyword>
<evidence type="ECO:0000313" key="13">
    <source>
        <dbReference type="Proteomes" id="UP000630660"/>
    </source>
</evidence>
<dbReference type="PANTHER" id="PTHR31412:SF0">
    <property type="entry name" value="ZINC METALLOPROTEASE EGY1, CHLOROPLASTIC-RELATED"/>
    <property type="match status" value="1"/>
</dbReference>
<proteinExistence type="inferred from homology"/>
<evidence type="ECO:0000256" key="1">
    <source>
        <dbReference type="ARBA" id="ARBA00001947"/>
    </source>
</evidence>
<feature type="transmembrane region" description="Helical" evidence="10">
    <location>
        <begin position="255"/>
        <end position="278"/>
    </location>
</feature>
<name>A0A9D5K9A8_UNCW3</name>
<dbReference type="InterPro" id="IPR008915">
    <property type="entry name" value="Peptidase_M50"/>
</dbReference>
<dbReference type="PANTHER" id="PTHR31412">
    <property type="entry name" value="ZINC METALLOPROTEASE EGY1"/>
    <property type="match status" value="1"/>
</dbReference>
<evidence type="ECO:0000313" key="12">
    <source>
        <dbReference type="EMBL" id="MBD3364741.1"/>
    </source>
</evidence>
<keyword evidence="8 10" id="KW-1133">Transmembrane helix</keyword>
<evidence type="ECO:0000256" key="2">
    <source>
        <dbReference type="ARBA" id="ARBA00004141"/>
    </source>
</evidence>
<reference evidence="12" key="1">
    <citation type="submission" date="2019-11" db="EMBL/GenBank/DDBJ databases">
        <title>Microbial mats filling the niche in hypersaline microbial mats.</title>
        <authorList>
            <person name="Wong H.L."/>
            <person name="Macleod F.I."/>
            <person name="White R.A. III"/>
            <person name="Burns B.P."/>
        </authorList>
    </citation>
    <scope>NUCLEOTIDE SEQUENCE</scope>
    <source>
        <strain evidence="12">Bin_327</strain>
    </source>
</reference>
<evidence type="ECO:0000256" key="10">
    <source>
        <dbReference type="SAM" id="Phobius"/>
    </source>
</evidence>
<evidence type="ECO:0000256" key="9">
    <source>
        <dbReference type="ARBA" id="ARBA00023136"/>
    </source>
</evidence>
<dbReference type="AlphaFoldDB" id="A0A9D5K9A8"/>
<gene>
    <name evidence="12" type="ORF">GF359_05950</name>
</gene>
<comment type="similarity">
    <text evidence="3">Belongs to the peptidase M50B family.</text>
</comment>
<evidence type="ECO:0000259" key="11">
    <source>
        <dbReference type="Pfam" id="PF02163"/>
    </source>
</evidence>
<feature type="transmembrane region" description="Helical" evidence="10">
    <location>
        <begin position="298"/>
        <end position="317"/>
    </location>
</feature>
<dbReference type="Proteomes" id="UP000630660">
    <property type="component" value="Unassembled WGS sequence"/>
</dbReference>
<evidence type="ECO:0000256" key="8">
    <source>
        <dbReference type="ARBA" id="ARBA00022989"/>
    </source>
</evidence>
<accession>A0A9D5K9A8</accession>
<evidence type="ECO:0000256" key="3">
    <source>
        <dbReference type="ARBA" id="ARBA00007931"/>
    </source>
</evidence>
<keyword evidence="7" id="KW-0809">Transit peptide</keyword>
<keyword evidence="5 10" id="KW-0812">Transmembrane</keyword>
<dbReference type="Pfam" id="PF02163">
    <property type="entry name" value="Peptidase_M50"/>
    <property type="match status" value="1"/>
</dbReference>
<dbReference type="InterPro" id="IPR044838">
    <property type="entry name" value="EGY1-like"/>
</dbReference>
<dbReference type="CDD" id="cd06160">
    <property type="entry name" value="S2P-M50_like_2"/>
    <property type="match status" value="1"/>
</dbReference>
<feature type="transmembrane region" description="Helical" evidence="10">
    <location>
        <begin position="354"/>
        <end position="373"/>
    </location>
</feature>
<dbReference type="GO" id="GO:0006508">
    <property type="term" value="P:proteolysis"/>
    <property type="evidence" value="ECO:0007669"/>
    <property type="project" value="UniProtKB-KW"/>
</dbReference>